<dbReference type="GO" id="GO:0071555">
    <property type="term" value="P:cell wall organization"/>
    <property type="evidence" value="ECO:0007669"/>
    <property type="project" value="UniProtKB-KW"/>
</dbReference>
<dbReference type="NCBIfam" id="TIGR00247">
    <property type="entry name" value="endolytic transglycosylase MltG"/>
    <property type="match status" value="1"/>
</dbReference>
<keyword evidence="6" id="KW-0961">Cell wall biogenesis/degradation</keyword>
<name>A0A1W1BCK2_9ZZZZ</name>
<keyword evidence="3" id="KW-1133">Transmembrane helix</keyword>
<gene>
    <name evidence="7" type="ORF">MNB_SV-12-736</name>
</gene>
<evidence type="ECO:0000256" key="4">
    <source>
        <dbReference type="ARBA" id="ARBA00023136"/>
    </source>
</evidence>
<dbReference type="GO" id="GO:0016829">
    <property type="term" value="F:lyase activity"/>
    <property type="evidence" value="ECO:0007669"/>
    <property type="project" value="UniProtKB-KW"/>
</dbReference>
<evidence type="ECO:0000256" key="3">
    <source>
        <dbReference type="ARBA" id="ARBA00022989"/>
    </source>
</evidence>
<reference evidence="7" key="1">
    <citation type="submission" date="2016-10" db="EMBL/GenBank/DDBJ databases">
        <authorList>
            <person name="de Groot N.N."/>
        </authorList>
    </citation>
    <scope>NUCLEOTIDE SEQUENCE</scope>
</reference>
<organism evidence="7">
    <name type="scientific">hydrothermal vent metagenome</name>
    <dbReference type="NCBI Taxonomy" id="652676"/>
    <lineage>
        <taxon>unclassified sequences</taxon>
        <taxon>metagenomes</taxon>
        <taxon>ecological metagenomes</taxon>
    </lineage>
</organism>
<dbReference type="PANTHER" id="PTHR30518">
    <property type="entry name" value="ENDOLYTIC MUREIN TRANSGLYCOSYLASE"/>
    <property type="match status" value="1"/>
</dbReference>
<protein>
    <submittedName>
        <fullName evidence="7">FIG004453: protein YceG like</fullName>
    </submittedName>
</protein>
<accession>A0A1W1BCK2</accession>
<dbReference type="HAMAP" id="MF_02065">
    <property type="entry name" value="MltG"/>
    <property type="match status" value="1"/>
</dbReference>
<evidence type="ECO:0000256" key="6">
    <source>
        <dbReference type="ARBA" id="ARBA00023316"/>
    </source>
</evidence>
<sequence length="320" mass="36727">MKISKLMLIRLSTSIENIITISLASMAFYITTPISVTTDTLQLPKGSITNTIKYLQNRGLKLSIIDIYLLNTLGQPKHGELNIGRGVINRIDFLDKLTTASEAIEIITLIPGETRPIFLEEIAKTYKLDYKRLDRYYNEFSNYKEAGIIPDTYHVPKGIKEEKLISFLVEISEKKYKKLAKKYLKEYDKKEWLKYLIVASIVQKESANSAEMPLVASVIYNRLTIDMPLQMDGTLNYGKYSHTKVTPKRIKTDKSRFNTYTNKGLPPYPVCSVSIDAIEAAIKPASTKYLYFMKNRDGVHDFTNSYKEHLNNINRVKRGR</sequence>
<evidence type="ECO:0000256" key="2">
    <source>
        <dbReference type="ARBA" id="ARBA00022692"/>
    </source>
</evidence>
<dbReference type="PANTHER" id="PTHR30518:SF2">
    <property type="entry name" value="ENDOLYTIC MUREIN TRANSGLYCOSYLASE"/>
    <property type="match status" value="1"/>
</dbReference>
<evidence type="ECO:0000256" key="5">
    <source>
        <dbReference type="ARBA" id="ARBA00023239"/>
    </source>
</evidence>
<dbReference type="Gene3D" id="3.30.160.60">
    <property type="entry name" value="Classic Zinc Finger"/>
    <property type="match status" value="1"/>
</dbReference>
<evidence type="ECO:0000256" key="1">
    <source>
        <dbReference type="ARBA" id="ARBA00022475"/>
    </source>
</evidence>
<keyword evidence="5" id="KW-0456">Lyase</keyword>
<keyword evidence="4" id="KW-0472">Membrane</keyword>
<dbReference type="AlphaFoldDB" id="A0A1W1BCK2"/>
<keyword evidence="2" id="KW-0812">Transmembrane</keyword>
<proteinExistence type="inferred from homology"/>
<dbReference type="EMBL" id="FPHE01000017">
    <property type="protein sequence ID" value="SFV51242.1"/>
    <property type="molecule type" value="Genomic_DNA"/>
</dbReference>
<evidence type="ECO:0000313" key="7">
    <source>
        <dbReference type="EMBL" id="SFV51242.1"/>
    </source>
</evidence>
<keyword evidence="1" id="KW-1003">Cell membrane</keyword>
<dbReference type="InterPro" id="IPR003770">
    <property type="entry name" value="MLTG-like"/>
</dbReference>
<dbReference type="Pfam" id="PF02618">
    <property type="entry name" value="YceG"/>
    <property type="match status" value="1"/>
</dbReference>